<protein>
    <recommendedName>
        <fullName evidence="5">SWIM-type domain-containing protein</fullName>
    </recommendedName>
</protein>
<dbReference type="InterPro" id="IPR006564">
    <property type="entry name" value="Znf_PMZ"/>
</dbReference>
<feature type="domain" description="SWIM-type" evidence="5">
    <location>
        <begin position="121"/>
        <end position="155"/>
    </location>
</feature>
<keyword evidence="2 4" id="KW-0863">Zinc-finger</keyword>
<dbReference type="PANTHER" id="PTHR31973:SF187">
    <property type="entry name" value="MUTATOR TRANSPOSASE MUDRA PROTEIN"/>
    <property type="match status" value="1"/>
</dbReference>
<reference evidence="6" key="1">
    <citation type="journal article" date="2023" name="Nat. Commun.">
        <title>Diploid and tetraploid genomes of Acorus and the evolution of monocots.</title>
        <authorList>
            <person name="Ma L."/>
            <person name="Liu K.W."/>
            <person name="Li Z."/>
            <person name="Hsiao Y.Y."/>
            <person name="Qi Y."/>
            <person name="Fu T."/>
            <person name="Tang G.D."/>
            <person name="Zhang D."/>
            <person name="Sun W.H."/>
            <person name="Liu D.K."/>
            <person name="Li Y."/>
            <person name="Chen G.Z."/>
            <person name="Liu X.D."/>
            <person name="Liao X.Y."/>
            <person name="Jiang Y.T."/>
            <person name="Yu X."/>
            <person name="Hao Y."/>
            <person name="Huang J."/>
            <person name="Zhao X.W."/>
            <person name="Ke S."/>
            <person name="Chen Y.Y."/>
            <person name="Wu W.L."/>
            <person name="Hsu J.L."/>
            <person name="Lin Y.F."/>
            <person name="Huang M.D."/>
            <person name="Li C.Y."/>
            <person name="Huang L."/>
            <person name="Wang Z.W."/>
            <person name="Zhao X."/>
            <person name="Zhong W.Y."/>
            <person name="Peng D.H."/>
            <person name="Ahmad S."/>
            <person name="Lan S."/>
            <person name="Zhang J.S."/>
            <person name="Tsai W.C."/>
            <person name="Van de Peer Y."/>
            <person name="Liu Z.J."/>
        </authorList>
    </citation>
    <scope>NUCLEOTIDE SEQUENCE</scope>
    <source>
        <strain evidence="6">SCP</strain>
    </source>
</reference>
<sequence>MENLYSSIGEVRGLAFMSEKDKGLEAAVPLVFPSAEHRTCVRHLYQNFKKKYPGELFERLIWNCANSYNTPSFQWHLREIKSASSNAATYLEGLTAQAWNIGEYIVRRSSNVMAEVADPDFTTVVRLDERTCTCRAWQVTGLPCVHAAAFITRIRGLDICDFVDEVSTTFIHTEESTQGSNMTSKETNNVTGVHEGVVGGAGPDGSQGTIGAQTVWNALNIETTLHNFRSHANSASRGPYPRIDTSRASTTSMQSLTVQTRSSGVSMSVGEINTSVSISVQDMGAMRNGNLKESTLEKHYSLVLKH</sequence>
<name>A0AAV9ABG7_ACOGR</name>
<keyword evidence="7" id="KW-1185">Reference proteome</keyword>
<evidence type="ECO:0000256" key="1">
    <source>
        <dbReference type="ARBA" id="ARBA00022723"/>
    </source>
</evidence>
<dbReference type="AlphaFoldDB" id="A0AAV9ABG7"/>
<accession>A0AAV9ABG7</accession>
<dbReference type="SMART" id="SM00575">
    <property type="entry name" value="ZnF_PMZ"/>
    <property type="match status" value="1"/>
</dbReference>
<evidence type="ECO:0000259" key="5">
    <source>
        <dbReference type="PROSITE" id="PS50966"/>
    </source>
</evidence>
<reference evidence="6" key="2">
    <citation type="submission" date="2023-06" db="EMBL/GenBank/DDBJ databases">
        <authorList>
            <person name="Ma L."/>
            <person name="Liu K.-W."/>
            <person name="Li Z."/>
            <person name="Hsiao Y.-Y."/>
            <person name="Qi Y."/>
            <person name="Fu T."/>
            <person name="Tang G."/>
            <person name="Zhang D."/>
            <person name="Sun W.-H."/>
            <person name="Liu D.-K."/>
            <person name="Li Y."/>
            <person name="Chen G.-Z."/>
            <person name="Liu X.-D."/>
            <person name="Liao X.-Y."/>
            <person name="Jiang Y.-T."/>
            <person name="Yu X."/>
            <person name="Hao Y."/>
            <person name="Huang J."/>
            <person name="Zhao X.-W."/>
            <person name="Ke S."/>
            <person name="Chen Y.-Y."/>
            <person name="Wu W.-L."/>
            <person name="Hsu J.-L."/>
            <person name="Lin Y.-F."/>
            <person name="Huang M.-D."/>
            <person name="Li C.-Y."/>
            <person name="Huang L."/>
            <person name="Wang Z.-W."/>
            <person name="Zhao X."/>
            <person name="Zhong W.-Y."/>
            <person name="Peng D.-H."/>
            <person name="Ahmad S."/>
            <person name="Lan S."/>
            <person name="Zhang J.-S."/>
            <person name="Tsai W.-C."/>
            <person name="Van De Peer Y."/>
            <person name="Liu Z.-J."/>
        </authorList>
    </citation>
    <scope>NUCLEOTIDE SEQUENCE</scope>
    <source>
        <strain evidence="6">SCP</strain>
        <tissue evidence="6">Leaves</tissue>
    </source>
</reference>
<dbReference type="GO" id="GO:0008270">
    <property type="term" value="F:zinc ion binding"/>
    <property type="evidence" value="ECO:0007669"/>
    <property type="project" value="UniProtKB-KW"/>
</dbReference>
<gene>
    <name evidence="6" type="ORF">QJS04_geneDACA021668</name>
</gene>
<comment type="caution">
    <text evidence="6">The sequence shown here is derived from an EMBL/GenBank/DDBJ whole genome shotgun (WGS) entry which is preliminary data.</text>
</comment>
<dbReference type="PANTHER" id="PTHR31973">
    <property type="entry name" value="POLYPROTEIN, PUTATIVE-RELATED"/>
    <property type="match status" value="1"/>
</dbReference>
<evidence type="ECO:0000313" key="7">
    <source>
        <dbReference type="Proteomes" id="UP001179952"/>
    </source>
</evidence>
<keyword evidence="3" id="KW-0862">Zinc</keyword>
<dbReference type="EMBL" id="JAUJYN010000010">
    <property type="protein sequence ID" value="KAK1261549.1"/>
    <property type="molecule type" value="Genomic_DNA"/>
</dbReference>
<dbReference type="InterPro" id="IPR007527">
    <property type="entry name" value="Znf_SWIM"/>
</dbReference>
<evidence type="ECO:0000256" key="4">
    <source>
        <dbReference type="PROSITE-ProRule" id="PRU00325"/>
    </source>
</evidence>
<evidence type="ECO:0000256" key="2">
    <source>
        <dbReference type="ARBA" id="ARBA00022771"/>
    </source>
</evidence>
<dbReference type="Pfam" id="PF04434">
    <property type="entry name" value="SWIM"/>
    <property type="match status" value="1"/>
</dbReference>
<organism evidence="6 7">
    <name type="scientific">Acorus gramineus</name>
    <name type="common">Dwarf sweet flag</name>
    <dbReference type="NCBI Taxonomy" id="55184"/>
    <lineage>
        <taxon>Eukaryota</taxon>
        <taxon>Viridiplantae</taxon>
        <taxon>Streptophyta</taxon>
        <taxon>Embryophyta</taxon>
        <taxon>Tracheophyta</taxon>
        <taxon>Spermatophyta</taxon>
        <taxon>Magnoliopsida</taxon>
        <taxon>Liliopsida</taxon>
        <taxon>Acoraceae</taxon>
        <taxon>Acorus</taxon>
    </lineage>
</organism>
<proteinExistence type="predicted"/>
<keyword evidence="1" id="KW-0479">Metal-binding</keyword>
<evidence type="ECO:0000256" key="3">
    <source>
        <dbReference type="ARBA" id="ARBA00022833"/>
    </source>
</evidence>
<evidence type="ECO:0000313" key="6">
    <source>
        <dbReference type="EMBL" id="KAK1261549.1"/>
    </source>
</evidence>
<dbReference type="PROSITE" id="PS50966">
    <property type="entry name" value="ZF_SWIM"/>
    <property type="match status" value="1"/>
</dbReference>
<dbReference type="Proteomes" id="UP001179952">
    <property type="component" value="Unassembled WGS sequence"/>
</dbReference>